<dbReference type="GO" id="GO:0046872">
    <property type="term" value="F:metal ion binding"/>
    <property type="evidence" value="ECO:0007669"/>
    <property type="project" value="UniProtKB-KW"/>
</dbReference>
<evidence type="ECO:0000256" key="7">
    <source>
        <dbReference type="ARBA" id="ARBA00056511"/>
    </source>
</evidence>
<feature type="binding site" evidence="8">
    <location>
        <position position="364"/>
    </location>
    <ligand>
        <name>Mn(2+)</name>
        <dbReference type="ChEBI" id="CHEBI:29035"/>
        <label>2</label>
    </ligand>
</feature>
<dbReference type="PANTHER" id="PTHR11014:SF63">
    <property type="entry name" value="METALLOPEPTIDASE, PUTATIVE (AFU_ORTHOLOGUE AFUA_6G09600)-RELATED"/>
    <property type="match status" value="1"/>
</dbReference>
<feature type="binding site" evidence="8">
    <location>
        <position position="141"/>
    </location>
    <ligand>
        <name>Mn(2+)</name>
        <dbReference type="ChEBI" id="CHEBI:29035"/>
        <label>2</label>
    </ligand>
</feature>
<evidence type="ECO:0000256" key="6">
    <source>
        <dbReference type="ARBA" id="ARBA00023049"/>
    </source>
</evidence>
<dbReference type="KEGG" id="aman:B6F84_00215"/>
<dbReference type="SUPFAM" id="SSF53187">
    <property type="entry name" value="Zn-dependent exopeptidases"/>
    <property type="match status" value="1"/>
</dbReference>
<evidence type="ECO:0000256" key="4">
    <source>
        <dbReference type="ARBA" id="ARBA00022670"/>
    </source>
</evidence>
<dbReference type="PANTHER" id="PTHR11014">
    <property type="entry name" value="PEPTIDASE M20 FAMILY MEMBER"/>
    <property type="match status" value="1"/>
</dbReference>
<dbReference type="RefSeq" id="WP_148692778.1">
    <property type="nucleotide sequence ID" value="NZ_CP020477.1"/>
</dbReference>
<dbReference type="Pfam" id="PF01546">
    <property type="entry name" value="Peptidase_M20"/>
    <property type="match status" value="1"/>
</dbReference>
<feature type="binding site" evidence="8">
    <location>
        <position position="107"/>
    </location>
    <ligand>
        <name>Mn(2+)</name>
        <dbReference type="ChEBI" id="CHEBI:29035"/>
        <label>2</label>
    </ligand>
</feature>
<dbReference type="AlphaFoldDB" id="A0A1W6K3C8"/>
<keyword evidence="6" id="KW-0482">Metalloprotease</keyword>
<dbReference type="EMBL" id="CP020477">
    <property type="protein sequence ID" value="ARM76985.1"/>
    <property type="molecule type" value="Genomic_DNA"/>
</dbReference>
<dbReference type="NCBIfam" id="NF040868">
    <property type="entry name" value="carboxypep_CpsA"/>
    <property type="match status" value="1"/>
</dbReference>
<comment type="similarity">
    <text evidence="1">Belongs to the peptidase M20 family.</text>
</comment>
<feature type="binding site" evidence="8">
    <location>
        <position position="105"/>
    </location>
    <ligand>
        <name>Mn(2+)</name>
        <dbReference type="ChEBI" id="CHEBI:29035"/>
        <label>2</label>
    </ligand>
</feature>
<dbReference type="Proteomes" id="UP000193404">
    <property type="component" value="Chromosome"/>
</dbReference>
<dbReference type="Pfam" id="PF07687">
    <property type="entry name" value="M20_dimer"/>
    <property type="match status" value="1"/>
</dbReference>
<dbReference type="SUPFAM" id="SSF55031">
    <property type="entry name" value="Bacterial exopeptidase dimerisation domain"/>
    <property type="match status" value="1"/>
</dbReference>
<feature type="binding site" evidence="8">
    <location>
        <position position="167"/>
    </location>
    <ligand>
        <name>Mn(2+)</name>
        <dbReference type="ChEBI" id="CHEBI:29035"/>
        <label>2</label>
    </ligand>
</feature>
<dbReference type="GO" id="GO:0004180">
    <property type="term" value="F:carboxypeptidase activity"/>
    <property type="evidence" value="ECO:0007669"/>
    <property type="project" value="UniProtKB-KW"/>
</dbReference>
<evidence type="ECO:0000256" key="1">
    <source>
        <dbReference type="ARBA" id="ARBA00006153"/>
    </source>
</evidence>
<organism evidence="10 11">
    <name type="scientific">Acidianus manzaensis</name>
    <dbReference type="NCBI Taxonomy" id="282676"/>
    <lineage>
        <taxon>Archaea</taxon>
        <taxon>Thermoproteota</taxon>
        <taxon>Thermoprotei</taxon>
        <taxon>Sulfolobales</taxon>
        <taxon>Sulfolobaceae</taxon>
        <taxon>Acidianus</taxon>
    </lineage>
</organism>
<keyword evidence="5" id="KW-0378">Hydrolase</keyword>
<gene>
    <name evidence="10" type="ORF">B6F84_00215</name>
</gene>
<dbReference type="OrthoDB" id="247417at2157"/>
<keyword evidence="8" id="KW-0464">Manganese</keyword>
<dbReference type="NCBIfam" id="TIGR01891">
    <property type="entry name" value="amidohydrolases"/>
    <property type="match status" value="1"/>
</dbReference>
<evidence type="ECO:0000259" key="9">
    <source>
        <dbReference type="Pfam" id="PF07687"/>
    </source>
</evidence>
<comment type="subunit">
    <text evidence="2">Homotetramer.</text>
</comment>
<dbReference type="InterPro" id="IPR002933">
    <property type="entry name" value="Peptidase_M20"/>
</dbReference>
<feature type="domain" description="Peptidase M20 dimerisation" evidence="9">
    <location>
        <begin position="190"/>
        <end position="285"/>
    </location>
</feature>
<name>A0A1W6K3C8_9CREN</name>
<reference evidence="10 11" key="1">
    <citation type="submission" date="2017-03" db="EMBL/GenBank/DDBJ databases">
        <title>Sulfur activation and transportation mechanism of thermophilic Archaea Acidianus manzaensis YN-25.</title>
        <authorList>
            <person name="Ma Y."/>
            <person name="Yang Y."/>
            <person name="Xia J."/>
        </authorList>
    </citation>
    <scope>NUCLEOTIDE SEQUENCE [LARGE SCALE GENOMIC DNA]</scope>
    <source>
        <strain evidence="10 11">YN-25</strain>
    </source>
</reference>
<protein>
    <submittedName>
        <fullName evidence="10">Carboxypeptidase</fullName>
    </submittedName>
</protein>
<dbReference type="STRING" id="282676.B6F84_00215"/>
<keyword evidence="3 10" id="KW-0121">Carboxypeptidase</keyword>
<evidence type="ECO:0000313" key="11">
    <source>
        <dbReference type="Proteomes" id="UP000193404"/>
    </source>
</evidence>
<dbReference type="Gene3D" id="3.40.630.10">
    <property type="entry name" value="Zn peptidases"/>
    <property type="match status" value="1"/>
</dbReference>
<comment type="function">
    <text evidence="7">Can release basic, acidic, aromatic, and, to a lesser extent, aliphatic amino acids.</text>
</comment>
<dbReference type="InterPro" id="IPR036264">
    <property type="entry name" value="Bact_exopeptidase_dim_dom"/>
</dbReference>
<evidence type="ECO:0000256" key="3">
    <source>
        <dbReference type="ARBA" id="ARBA00022645"/>
    </source>
</evidence>
<evidence type="ECO:0000256" key="8">
    <source>
        <dbReference type="PIRSR" id="PIRSR005962-1"/>
    </source>
</evidence>
<keyword evidence="11" id="KW-1185">Reference proteome</keyword>
<proteinExistence type="inferred from homology"/>
<dbReference type="Gene3D" id="3.30.70.360">
    <property type="match status" value="1"/>
</dbReference>
<comment type="cofactor">
    <cofactor evidence="8">
        <name>Mn(2+)</name>
        <dbReference type="ChEBI" id="CHEBI:29035"/>
    </cofactor>
    <text evidence="8">The Mn(2+) ion enhances activity.</text>
</comment>
<dbReference type="PIRSF" id="PIRSF005962">
    <property type="entry name" value="Pept_M20D_amidohydro"/>
    <property type="match status" value="1"/>
</dbReference>
<dbReference type="InterPro" id="IPR017439">
    <property type="entry name" value="Amidohydrolase"/>
</dbReference>
<dbReference type="FunFam" id="3.30.70.360:FF:000014">
    <property type="entry name" value="N-acyl-L-amino acid amidohydrolase"/>
    <property type="match status" value="1"/>
</dbReference>
<keyword evidence="4" id="KW-0645">Protease</keyword>
<dbReference type="GeneID" id="41589295"/>
<evidence type="ECO:0000313" key="10">
    <source>
        <dbReference type="EMBL" id="ARM76985.1"/>
    </source>
</evidence>
<dbReference type="InterPro" id="IPR011650">
    <property type="entry name" value="Peptidase_M20_dimer"/>
</dbReference>
<evidence type="ECO:0000256" key="5">
    <source>
        <dbReference type="ARBA" id="ARBA00022801"/>
    </source>
</evidence>
<dbReference type="GO" id="GO:0006508">
    <property type="term" value="P:proteolysis"/>
    <property type="evidence" value="ECO:0007669"/>
    <property type="project" value="UniProtKB-KW"/>
</dbReference>
<dbReference type="GO" id="GO:0008237">
    <property type="term" value="F:metallopeptidase activity"/>
    <property type="evidence" value="ECO:0007669"/>
    <property type="project" value="UniProtKB-KW"/>
</dbReference>
<dbReference type="InterPro" id="IPR053493">
    <property type="entry name" value="Thermostable_CP"/>
</dbReference>
<evidence type="ECO:0000256" key="2">
    <source>
        <dbReference type="ARBA" id="ARBA00011881"/>
    </source>
</evidence>
<keyword evidence="8" id="KW-0479">Metal-binding</keyword>
<accession>A0A1W6K3C8</accession>
<sequence>MDLEKLKRDANEIEPWIIDLRRKIHENPELSYKEFNTAKIVSDTLKKLGISVEEGVGLPTAVVGKLKGSKPGKTVALRADMDALPVEEQVDVPFKSKVKGVMHACGHDTHVAMLLGAAALLVKNKELVSGEIRFLFQPAEEDGGLGGAKPMIDAGVMKGVDYVFGLHISSSYPAGVFATRKGPLMATPDSFKIIVHGKGGHGSAPHETIDPIFISLQIANAIYGITARQIDPVEPFIISITSIHSGTKDNIIPDDAVMEGTIRSLNENVRKKAIDSMRRIVSSICSIYNASCEVNFMDDVYPTTVNNPEVTEEVIKILSSISKVEETKPILGAEDFSRFLQKAPGTYFFLGTRNEEKGCVYPNHSSRFCVDESVLKLGALAHAAIAIEFSNK</sequence>